<feature type="compositionally biased region" description="Low complexity" evidence="6">
    <location>
        <begin position="373"/>
        <end position="382"/>
    </location>
</feature>
<dbReference type="InterPro" id="IPR052337">
    <property type="entry name" value="SAT4-like"/>
</dbReference>
<feature type="transmembrane region" description="Helical" evidence="7">
    <location>
        <begin position="37"/>
        <end position="58"/>
    </location>
</feature>
<evidence type="ECO:0000313" key="9">
    <source>
        <dbReference type="EMBL" id="KXJ89844.1"/>
    </source>
</evidence>
<evidence type="ECO:0000256" key="4">
    <source>
        <dbReference type="ARBA" id="ARBA00023136"/>
    </source>
</evidence>
<feature type="region of interest" description="Disordered" evidence="6">
    <location>
        <begin position="347"/>
        <end position="414"/>
    </location>
</feature>
<feature type="transmembrane region" description="Helical" evidence="7">
    <location>
        <begin position="163"/>
        <end position="190"/>
    </location>
</feature>
<dbReference type="PANTHER" id="PTHR33048">
    <property type="entry name" value="PTH11-LIKE INTEGRAL MEMBRANE PROTEIN (AFU_ORTHOLOGUE AFUA_5G11245)"/>
    <property type="match status" value="1"/>
</dbReference>
<organism evidence="9 10">
    <name type="scientific">Microdochium bolleyi</name>
    <dbReference type="NCBI Taxonomy" id="196109"/>
    <lineage>
        <taxon>Eukaryota</taxon>
        <taxon>Fungi</taxon>
        <taxon>Dikarya</taxon>
        <taxon>Ascomycota</taxon>
        <taxon>Pezizomycotina</taxon>
        <taxon>Sordariomycetes</taxon>
        <taxon>Xylariomycetidae</taxon>
        <taxon>Xylariales</taxon>
        <taxon>Microdochiaceae</taxon>
        <taxon>Microdochium</taxon>
    </lineage>
</organism>
<dbReference type="InParanoid" id="A0A136IY94"/>
<feature type="transmembrane region" description="Helical" evidence="7">
    <location>
        <begin position="78"/>
        <end position="108"/>
    </location>
</feature>
<evidence type="ECO:0000256" key="2">
    <source>
        <dbReference type="ARBA" id="ARBA00022692"/>
    </source>
</evidence>
<feature type="transmembrane region" description="Helical" evidence="7">
    <location>
        <begin position="6"/>
        <end position="25"/>
    </location>
</feature>
<accession>A0A136IY94</accession>
<keyword evidence="2 7" id="KW-0812">Transmembrane</keyword>
<gene>
    <name evidence="9" type="ORF">Micbo1qcDRAFT_165229</name>
</gene>
<evidence type="ECO:0000256" key="7">
    <source>
        <dbReference type="SAM" id="Phobius"/>
    </source>
</evidence>
<comment type="similarity">
    <text evidence="5">Belongs to the SAT4 family.</text>
</comment>
<comment type="subcellular location">
    <subcellularLocation>
        <location evidence="1">Membrane</location>
        <topology evidence="1">Multi-pass membrane protein</topology>
    </subcellularLocation>
</comment>
<feature type="domain" description="Rhodopsin" evidence="8">
    <location>
        <begin position="22"/>
        <end position="250"/>
    </location>
</feature>
<feature type="transmembrane region" description="Helical" evidence="7">
    <location>
        <begin position="202"/>
        <end position="223"/>
    </location>
</feature>
<protein>
    <recommendedName>
        <fullName evidence="8">Rhodopsin domain-containing protein</fullName>
    </recommendedName>
</protein>
<evidence type="ECO:0000256" key="5">
    <source>
        <dbReference type="ARBA" id="ARBA00038359"/>
    </source>
</evidence>
<evidence type="ECO:0000259" key="8">
    <source>
        <dbReference type="Pfam" id="PF20684"/>
    </source>
</evidence>
<dbReference type="Pfam" id="PF20684">
    <property type="entry name" value="Fung_rhodopsin"/>
    <property type="match status" value="1"/>
</dbReference>
<feature type="transmembrane region" description="Helical" evidence="7">
    <location>
        <begin position="235"/>
        <end position="254"/>
    </location>
</feature>
<feature type="region of interest" description="Disordered" evidence="6">
    <location>
        <begin position="261"/>
        <end position="316"/>
    </location>
</feature>
<dbReference type="GO" id="GO:0016020">
    <property type="term" value="C:membrane"/>
    <property type="evidence" value="ECO:0007669"/>
    <property type="project" value="UniProtKB-SubCell"/>
</dbReference>
<evidence type="ECO:0000256" key="6">
    <source>
        <dbReference type="SAM" id="MobiDB-lite"/>
    </source>
</evidence>
<evidence type="ECO:0000313" key="10">
    <source>
        <dbReference type="Proteomes" id="UP000070501"/>
    </source>
</evidence>
<dbReference type="OrthoDB" id="3903189at2759"/>
<keyword evidence="3 7" id="KW-1133">Transmembrane helix</keyword>
<dbReference type="STRING" id="196109.A0A136IY94"/>
<sequence>MSEAQAANYACAAISLFIVLFRAITTIWQRKKLDTSFYLVLASIVFIIARIVVNHYYLSFGTVSDVLSGKLTVYDPDLVRAGSILVLIARIILAVILWLQMCILLLFYQNLLSGITVVAFIIRATWFMLAATFVGTILATLLECRPIELYWQMDPRPGQCVRAYAQLLLQGISNGIVDIMLLVISFPILSLQKRTLGEHLRLYGLFVLGTFCIVVTILRVVLIFNNSSSQETRSLWASIQVVVSTFVANAPNVYGSLRVARRRKSSAGGPGTTTATEMPTRRQQPSSPAGGLGGGLRPGMMGRDTMSSPSPDPTESWLKMDDVELAMNAMMMAPGAYHDQQYVRGGRQGSLDLDIDPHPPRPRSPSKYSGRSAAAAAAVAAAGGDDPTARHSYPSSSSFSVTNPHHEHRQSTST</sequence>
<keyword evidence="4 7" id="KW-0472">Membrane</keyword>
<name>A0A136IY94_9PEZI</name>
<evidence type="ECO:0000256" key="3">
    <source>
        <dbReference type="ARBA" id="ARBA00022989"/>
    </source>
</evidence>
<dbReference type="Proteomes" id="UP000070501">
    <property type="component" value="Unassembled WGS sequence"/>
</dbReference>
<feature type="compositionally biased region" description="Polar residues" evidence="6">
    <location>
        <begin position="393"/>
        <end position="403"/>
    </location>
</feature>
<feature type="transmembrane region" description="Helical" evidence="7">
    <location>
        <begin position="120"/>
        <end position="143"/>
    </location>
</feature>
<dbReference type="PANTHER" id="PTHR33048:SF47">
    <property type="entry name" value="INTEGRAL MEMBRANE PROTEIN-RELATED"/>
    <property type="match status" value="1"/>
</dbReference>
<dbReference type="EMBL" id="KQ964254">
    <property type="protein sequence ID" value="KXJ89844.1"/>
    <property type="molecule type" value="Genomic_DNA"/>
</dbReference>
<dbReference type="AlphaFoldDB" id="A0A136IY94"/>
<reference evidence="10" key="1">
    <citation type="submission" date="2016-02" db="EMBL/GenBank/DDBJ databases">
        <title>Draft genome sequence of Microdochium bolleyi, a fungal endophyte of beachgrass.</title>
        <authorList>
            <consortium name="DOE Joint Genome Institute"/>
            <person name="David A.S."/>
            <person name="May G."/>
            <person name="Haridas S."/>
            <person name="Lim J."/>
            <person name="Wang M."/>
            <person name="Labutti K."/>
            <person name="Lipzen A."/>
            <person name="Barry K."/>
            <person name="Grigoriev I.V."/>
        </authorList>
    </citation>
    <scope>NUCLEOTIDE SEQUENCE [LARGE SCALE GENOMIC DNA]</scope>
    <source>
        <strain evidence="10">J235TASD1</strain>
    </source>
</reference>
<evidence type="ECO:0000256" key="1">
    <source>
        <dbReference type="ARBA" id="ARBA00004141"/>
    </source>
</evidence>
<dbReference type="InterPro" id="IPR049326">
    <property type="entry name" value="Rhodopsin_dom_fungi"/>
</dbReference>
<proteinExistence type="inferred from homology"/>
<keyword evidence="10" id="KW-1185">Reference proteome</keyword>